<dbReference type="Gene3D" id="1.20.1250.20">
    <property type="entry name" value="MFS general substrate transporter like domains"/>
    <property type="match status" value="2"/>
</dbReference>
<reference evidence="10 11" key="1">
    <citation type="submission" date="2019-09" db="EMBL/GenBank/DDBJ databases">
        <title>Bird 10,000 Genomes (B10K) Project - Family phase.</title>
        <authorList>
            <person name="Zhang G."/>
        </authorList>
    </citation>
    <scope>NUCLEOTIDE SEQUENCE [LARGE SCALE GENOMIC DNA]</scope>
    <source>
        <strain evidence="10">B10K-DU-006-09</strain>
        <tissue evidence="10">Muscle</tissue>
    </source>
</reference>
<evidence type="ECO:0000256" key="1">
    <source>
        <dbReference type="ARBA" id="ARBA00004141"/>
    </source>
</evidence>
<evidence type="ECO:0000256" key="8">
    <source>
        <dbReference type="ARBA" id="ARBA00041910"/>
    </source>
</evidence>
<protein>
    <recommendedName>
        <fullName evidence="7">UNC93-like protein MFSD11</fullName>
    </recommendedName>
    <alternativeName>
        <fullName evidence="8">Major facilitator superfamily domain-containing protein 11</fullName>
    </alternativeName>
</protein>
<feature type="non-terminal residue" evidence="10">
    <location>
        <position position="1"/>
    </location>
</feature>
<feature type="transmembrane region" description="Helical" evidence="9">
    <location>
        <begin position="99"/>
        <end position="118"/>
    </location>
</feature>
<evidence type="ECO:0000313" key="10">
    <source>
        <dbReference type="EMBL" id="NXW01096.1"/>
    </source>
</evidence>
<evidence type="ECO:0000256" key="7">
    <source>
        <dbReference type="ARBA" id="ARBA00040302"/>
    </source>
</evidence>
<proteinExistence type="inferred from homology"/>
<feature type="transmembrane region" description="Helical" evidence="9">
    <location>
        <begin position="170"/>
        <end position="190"/>
    </location>
</feature>
<dbReference type="GO" id="GO:0016020">
    <property type="term" value="C:membrane"/>
    <property type="evidence" value="ECO:0007669"/>
    <property type="project" value="UniProtKB-SubCell"/>
</dbReference>
<name>A0A7L3YK71_FREGA</name>
<keyword evidence="6" id="KW-0325">Glycoprotein</keyword>
<dbReference type="InterPro" id="IPR036259">
    <property type="entry name" value="MFS_trans_sf"/>
</dbReference>
<keyword evidence="3 9" id="KW-0812">Transmembrane</keyword>
<sequence length="425" mass="46640">MSPESKKLFNIIILGVSFMFIFTAFQTCGNIAQTVITNLNNTDFHGSGYTSMSVIYGVFSASNLLSPSVVAIVGPQLSMVVSGIFYSLYIAVFIQPTTWAFYTASVFIGIAAAVLWTAQGNCLTVNSDENTIGRNSGVFWALLQSSLFFGNLYIYFAWQGKTHISESDRRTVFIALTVISLVGTVLFFLIRKQEDTKAPGEEDSANEILGDSSSAQNKMTRAVSAFKKSIKLSFTKEILLLSVTTAYTGMKQAECIIIYLIFSTRTGGGIFGLLSKNNRFGRNPVVMLGIVVHFIAFYLIFFNMPNDAPIAPMEGTDDVAYMIPSKEVAIFCSFLLGLGDSCFNTQLLSILGFLYSEDSAPAFAIFKFVQSICAAVAYFYSNYFLLQWQLLIMVVVGFFGTITFFTVEWEAAAALAARGSDYSSI</sequence>
<feature type="non-terminal residue" evidence="10">
    <location>
        <position position="425"/>
    </location>
</feature>
<dbReference type="EMBL" id="VZZT01000179">
    <property type="protein sequence ID" value="NXW01096.1"/>
    <property type="molecule type" value="Genomic_DNA"/>
</dbReference>
<dbReference type="PANTHER" id="PTHR23294">
    <property type="entry name" value="ET TRANSLATION PRODUCT-RELATED"/>
    <property type="match status" value="1"/>
</dbReference>
<feature type="transmembrane region" description="Helical" evidence="9">
    <location>
        <begin position="286"/>
        <end position="304"/>
    </location>
</feature>
<evidence type="ECO:0000256" key="2">
    <source>
        <dbReference type="ARBA" id="ARBA00009172"/>
    </source>
</evidence>
<evidence type="ECO:0000256" key="3">
    <source>
        <dbReference type="ARBA" id="ARBA00022692"/>
    </source>
</evidence>
<dbReference type="CDD" id="cd17407">
    <property type="entry name" value="MFS_MFSD11"/>
    <property type="match status" value="1"/>
</dbReference>
<keyword evidence="4 9" id="KW-1133">Transmembrane helix</keyword>
<feature type="transmembrane region" description="Helical" evidence="9">
    <location>
        <begin position="138"/>
        <end position="158"/>
    </location>
</feature>
<evidence type="ECO:0000256" key="9">
    <source>
        <dbReference type="SAM" id="Phobius"/>
    </source>
</evidence>
<comment type="caution">
    <text evidence="10">The sequence shown here is derived from an EMBL/GenBank/DDBJ whole genome shotgun (WGS) entry which is preliminary data.</text>
</comment>
<dbReference type="InterPro" id="IPR051617">
    <property type="entry name" value="UNC-93-like_regulator"/>
</dbReference>
<dbReference type="InterPro" id="IPR010291">
    <property type="entry name" value="Ion_channel_UNC-93"/>
</dbReference>
<evidence type="ECO:0000256" key="4">
    <source>
        <dbReference type="ARBA" id="ARBA00022989"/>
    </source>
</evidence>
<keyword evidence="11" id="KW-1185">Reference proteome</keyword>
<dbReference type="Proteomes" id="UP000563060">
    <property type="component" value="Unassembled WGS sequence"/>
</dbReference>
<dbReference type="Pfam" id="PF05978">
    <property type="entry name" value="UNC-93"/>
    <property type="match status" value="2"/>
</dbReference>
<dbReference type="SUPFAM" id="SSF103473">
    <property type="entry name" value="MFS general substrate transporter"/>
    <property type="match status" value="1"/>
</dbReference>
<comment type="subcellular location">
    <subcellularLocation>
        <location evidence="1">Membrane</location>
        <topology evidence="1">Multi-pass membrane protein</topology>
    </subcellularLocation>
</comment>
<feature type="transmembrane region" description="Helical" evidence="9">
    <location>
        <begin position="7"/>
        <end position="25"/>
    </location>
</feature>
<comment type="similarity">
    <text evidence="2">Belongs to the unc-93 family.</text>
</comment>
<evidence type="ECO:0000256" key="5">
    <source>
        <dbReference type="ARBA" id="ARBA00023136"/>
    </source>
</evidence>
<organism evidence="10 11">
    <name type="scientific">Fregetta grallaria</name>
    <name type="common">White-bellied storm-petrel</name>
    <name type="synonym">Procellaria grallaria</name>
    <dbReference type="NCBI Taxonomy" id="79628"/>
    <lineage>
        <taxon>Eukaryota</taxon>
        <taxon>Metazoa</taxon>
        <taxon>Chordata</taxon>
        <taxon>Craniata</taxon>
        <taxon>Vertebrata</taxon>
        <taxon>Euteleostomi</taxon>
        <taxon>Archelosauria</taxon>
        <taxon>Archosauria</taxon>
        <taxon>Dinosauria</taxon>
        <taxon>Saurischia</taxon>
        <taxon>Theropoda</taxon>
        <taxon>Coelurosauria</taxon>
        <taxon>Aves</taxon>
        <taxon>Neognathae</taxon>
        <taxon>Neoaves</taxon>
        <taxon>Aequornithes</taxon>
        <taxon>Procellariiformes</taxon>
        <taxon>Hydrobatidae</taxon>
        <taxon>Fregetta</taxon>
    </lineage>
</organism>
<feature type="transmembrane region" description="Helical" evidence="9">
    <location>
        <begin position="256"/>
        <end position="274"/>
    </location>
</feature>
<dbReference type="AlphaFoldDB" id="A0A7L3YK71"/>
<feature type="transmembrane region" description="Helical" evidence="9">
    <location>
        <begin position="69"/>
        <end position="92"/>
    </location>
</feature>
<evidence type="ECO:0000313" key="11">
    <source>
        <dbReference type="Proteomes" id="UP000563060"/>
    </source>
</evidence>
<keyword evidence="5 9" id="KW-0472">Membrane</keyword>
<feature type="transmembrane region" description="Helical" evidence="9">
    <location>
        <begin position="386"/>
        <end position="407"/>
    </location>
</feature>
<feature type="transmembrane region" description="Helical" evidence="9">
    <location>
        <begin position="362"/>
        <end position="380"/>
    </location>
</feature>
<dbReference type="PANTHER" id="PTHR23294:SF0">
    <property type="entry name" value="UNC93-LIKE PROTEIN MFSD11"/>
    <property type="match status" value="1"/>
</dbReference>
<gene>
    <name evidence="10" type="primary">Mfsd11</name>
    <name evidence="10" type="ORF">FREGRA_R02350</name>
</gene>
<evidence type="ECO:0000256" key="6">
    <source>
        <dbReference type="ARBA" id="ARBA00023180"/>
    </source>
</evidence>
<accession>A0A7L3YK71</accession>